<keyword evidence="2" id="KW-1185">Reference proteome</keyword>
<evidence type="ECO:0000313" key="2">
    <source>
        <dbReference type="Proteomes" id="UP001172457"/>
    </source>
</evidence>
<gene>
    <name evidence="1" type="ORF">OSB04_018962</name>
</gene>
<dbReference type="Proteomes" id="UP001172457">
    <property type="component" value="Chromosome 5"/>
</dbReference>
<reference evidence="1" key="1">
    <citation type="submission" date="2023-03" db="EMBL/GenBank/DDBJ databases">
        <title>Chromosome-scale reference genome and RAD-based genetic map of yellow starthistle (Centaurea solstitialis) reveal putative structural variation and QTLs associated with invader traits.</title>
        <authorList>
            <person name="Reatini B."/>
            <person name="Cang F.A."/>
            <person name="Jiang Q."/>
            <person name="Mckibben M.T.W."/>
            <person name="Barker M.S."/>
            <person name="Rieseberg L.H."/>
            <person name="Dlugosch K.M."/>
        </authorList>
    </citation>
    <scope>NUCLEOTIDE SEQUENCE</scope>
    <source>
        <strain evidence="1">CAN-66</strain>
        <tissue evidence="1">Leaf</tissue>
    </source>
</reference>
<sequence length="65" mass="7430">MWNALEKRFSGTKSTKKNQKAILKQQYENFTSTKNESMTQTFDRFNKLIGGWSPRPITGTGCQAV</sequence>
<dbReference type="AlphaFoldDB" id="A0AA38SPD3"/>
<protein>
    <submittedName>
        <fullName evidence="1">Uncharacterized protein</fullName>
    </submittedName>
</protein>
<accession>A0AA38SPD3</accession>
<proteinExistence type="predicted"/>
<comment type="caution">
    <text evidence="1">The sequence shown here is derived from an EMBL/GenBank/DDBJ whole genome shotgun (WGS) entry which is preliminary data.</text>
</comment>
<evidence type="ECO:0000313" key="1">
    <source>
        <dbReference type="EMBL" id="KAJ9546419.1"/>
    </source>
</evidence>
<dbReference type="EMBL" id="JARYMX010000005">
    <property type="protein sequence ID" value="KAJ9546419.1"/>
    <property type="molecule type" value="Genomic_DNA"/>
</dbReference>
<name>A0AA38SPD3_9ASTR</name>
<organism evidence="1 2">
    <name type="scientific">Centaurea solstitialis</name>
    <name type="common">yellow star-thistle</name>
    <dbReference type="NCBI Taxonomy" id="347529"/>
    <lineage>
        <taxon>Eukaryota</taxon>
        <taxon>Viridiplantae</taxon>
        <taxon>Streptophyta</taxon>
        <taxon>Embryophyta</taxon>
        <taxon>Tracheophyta</taxon>
        <taxon>Spermatophyta</taxon>
        <taxon>Magnoliopsida</taxon>
        <taxon>eudicotyledons</taxon>
        <taxon>Gunneridae</taxon>
        <taxon>Pentapetalae</taxon>
        <taxon>asterids</taxon>
        <taxon>campanulids</taxon>
        <taxon>Asterales</taxon>
        <taxon>Asteraceae</taxon>
        <taxon>Carduoideae</taxon>
        <taxon>Cardueae</taxon>
        <taxon>Centaureinae</taxon>
        <taxon>Centaurea</taxon>
    </lineage>
</organism>